<dbReference type="OrthoDB" id="583519at2"/>
<proteinExistence type="predicted"/>
<sequence length="167" mass="17883">MEITITKGLSEDRIAIVHADGRRVETTFPKKGFIPHDAVHVFVERELGLKDAFWGMVKAGRHPEEIAGIAKAAGHASASRNTVPDASIVELLQAERLVECFEADQWSGGSGAAADLIAMAEVACHTSHVPLPGLNAAQVAAIRSHITAFAGEWMAAPLGHVARFDWE</sequence>
<accession>A0A5B8S145</accession>
<dbReference type="EMBL" id="CP042345">
    <property type="protein sequence ID" value="QEA15246.1"/>
    <property type="molecule type" value="Genomic_DNA"/>
</dbReference>
<gene>
    <name evidence="1" type="ORF">FRF71_03305</name>
</gene>
<dbReference type="RefSeq" id="WP_147089226.1">
    <property type="nucleotide sequence ID" value="NZ_BAABJD010000001.1"/>
</dbReference>
<dbReference type="KEGG" id="ngf:FRF71_03305"/>
<evidence type="ECO:0000313" key="2">
    <source>
        <dbReference type="Proteomes" id="UP000321172"/>
    </source>
</evidence>
<name>A0A5B8S145_9SPHN</name>
<reference evidence="1 2" key="1">
    <citation type="journal article" date="2013" name="J. Microbiol. Biotechnol.">
        <title>Novosphingobium ginsenosidimutans sp. nov., with the ability to convert ginsenoside.</title>
        <authorList>
            <person name="Kim J.K."/>
            <person name="He D."/>
            <person name="Liu Q.M."/>
            <person name="Park H.Y."/>
            <person name="Jung M.S."/>
            <person name="Yoon M.H."/>
            <person name="Kim S.C."/>
            <person name="Im W.T."/>
        </authorList>
    </citation>
    <scope>NUCLEOTIDE SEQUENCE [LARGE SCALE GENOMIC DNA]</scope>
    <source>
        <strain evidence="1 2">FW-6</strain>
    </source>
</reference>
<dbReference type="Proteomes" id="UP000321172">
    <property type="component" value="Chromosome"/>
</dbReference>
<evidence type="ECO:0000313" key="1">
    <source>
        <dbReference type="EMBL" id="QEA15246.1"/>
    </source>
</evidence>
<dbReference type="AlphaFoldDB" id="A0A5B8S145"/>
<keyword evidence="2" id="KW-1185">Reference proteome</keyword>
<protein>
    <submittedName>
        <fullName evidence="1">Uncharacterized protein</fullName>
    </submittedName>
</protein>
<organism evidence="1 2">
    <name type="scientific">Novosphingobium ginsenosidimutans</name>
    <dbReference type="NCBI Taxonomy" id="1176536"/>
    <lineage>
        <taxon>Bacteria</taxon>
        <taxon>Pseudomonadati</taxon>
        <taxon>Pseudomonadota</taxon>
        <taxon>Alphaproteobacteria</taxon>
        <taxon>Sphingomonadales</taxon>
        <taxon>Sphingomonadaceae</taxon>
        <taxon>Novosphingobium</taxon>
    </lineage>
</organism>